<feature type="transmembrane region" description="Helical" evidence="7">
    <location>
        <begin position="338"/>
        <end position="357"/>
    </location>
</feature>
<feature type="transmembrane region" description="Helical" evidence="7">
    <location>
        <begin position="93"/>
        <end position="114"/>
    </location>
</feature>
<evidence type="ECO:0000313" key="10">
    <source>
        <dbReference type="Proteomes" id="UP000308730"/>
    </source>
</evidence>
<dbReference type="OrthoDB" id="413079at2759"/>
<dbReference type="PROSITE" id="PS50850">
    <property type="entry name" value="MFS"/>
    <property type="match status" value="1"/>
</dbReference>
<evidence type="ECO:0000256" key="5">
    <source>
        <dbReference type="ARBA" id="ARBA00022989"/>
    </source>
</evidence>
<feature type="transmembrane region" description="Helical" evidence="7">
    <location>
        <begin position="304"/>
        <end position="326"/>
    </location>
</feature>
<dbReference type="InterPro" id="IPR020846">
    <property type="entry name" value="MFS_dom"/>
</dbReference>
<dbReference type="PANTHER" id="PTHR23514:SF3">
    <property type="entry name" value="BYPASS OF STOP CODON PROTEIN 6"/>
    <property type="match status" value="1"/>
</dbReference>
<dbReference type="EMBL" id="SGPM01000015">
    <property type="protein sequence ID" value="THH32803.1"/>
    <property type="molecule type" value="Genomic_DNA"/>
</dbReference>
<dbReference type="InterPro" id="IPR051788">
    <property type="entry name" value="MFS_Transporter"/>
</dbReference>
<gene>
    <name evidence="9" type="ORF">EUX98_g1405</name>
</gene>
<keyword evidence="10" id="KW-1185">Reference proteome</keyword>
<proteinExistence type="inferred from homology"/>
<dbReference type="Gene3D" id="1.20.1250.20">
    <property type="entry name" value="MFS general substrate transporter like domains"/>
    <property type="match status" value="1"/>
</dbReference>
<evidence type="ECO:0000256" key="6">
    <source>
        <dbReference type="ARBA" id="ARBA00023136"/>
    </source>
</evidence>
<keyword evidence="3" id="KW-0813">Transport</keyword>
<feature type="transmembrane region" description="Helical" evidence="7">
    <location>
        <begin position="364"/>
        <end position="390"/>
    </location>
</feature>
<dbReference type="InterPro" id="IPR011701">
    <property type="entry name" value="MFS"/>
</dbReference>
<feature type="transmembrane region" description="Helical" evidence="7">
    <location>
        <begin position="155"/>
        <end position="173"/>
    </location>
</feature>
<dbReference type="SUPFAM" id="SSF103473">
    <property type="entry name" value="MFS general substrate transporter"/>
    <property type="match status" value="1"/>
</dbReference>
<comment type="subcellular location">
    <subcellularLocation>
        <location evidence="1">Endomembrane system</location>
        <topology evidence="1">Multi-pass membrane protein</topology>
    </subcellularLocation>
</comment>
<organism evidence="9 10">
    <name type="scientific">Antrodiella citrinella</name>
    <dbReference type="NCBI Taxonomy" id="2447956"/>
    <lineage>
        <taxon>Eukaryota</taxon>
        <taxon>Fungi</taxon>
        <taxon>Dikarya</taxon>
        <taxon>Basidiomycota</taxon>
        <taxon>Agaricomycotina</taxon>
        <taxon>Agaricomycetes</taxon>
        <taxon>Polyporales</taxon>
        <taxon>Steccherinaceae</taxon>
        <taxon>Antrodiella</taxon>
    </lineage>
</organism>
<keyword evidence="4 7" id="KW-0812">Transmembrane</keyword>
<evidence type="ECO:0000256" key="3">
    <source>
        <dbReference type="ARBA" id="ARBA00022448"/>
    </source>
</evidence>
<feature type="transmembrane region" description="Helical" evidence="7">
    <location>
        <begin position="179"/>
        <end position="205"/>
    </location>
</feature>
<dbReference type="GO" id="GO:0016020">
    <property type="term" value="C:membrane"/>
    <property type="evidence" value="ECO:0007669"/>
    <property type="project" value="TreeGrafter"/>
</dbReference>
<dbReference type="Pfam" id="PF07690">
    <property type="entry name" value="MFS_1"/>
    <property type="match status" value="1"/>
</dbReference>
<keyword evidence="5 7" id="KW-1133">Transmembrane helix</keyword>
<sequence>MSTTQTEVQLRMSPVHASISLKANSSDSRAPVGDIITHLPKVHTLKSSDIEAFELAELRSESQLTTTNLAPALTGTVFPAATAKMRRKANIQFATLCWTLFLGGWTSGTTGPLLPRIQAVYHVGFALVSLLFVFNCLGSIVASVVNIYLSDKVGFGWVVVIGAAVQVVGYSVSVPAPPFWVLVLSYFVTGFGVALQDASASAYIASLRVNSPTRMGIMHSVYGFGAFCAPLAATQFAQLDRWSFFFLVSLGITIPNIITLAAVFKFKRQHELLTEIGQPPIEESATDTKNTANVYRDMMKQKPLHILTAFMFVYLGVGIAIGGWIVTYLTDTRGGGSSTGYVSSGLYGGITVGRLALIWVNKKLIVWFVPSLIGDAVAVSFAGVFLGPLYPIVMNQAARILPPRLLTGCVSWIGGFGQAGSAFMPFVTGALAASRGIESIQPLCVPESGLKH</sequence>
<feature type="transmembrane region" description="Helical" evidence="7">
    <location>
        <begin position="217"/>
        <end position="236"/>
    </location>
</feature>
<dbReference type="PANTHER" id="PTHR23514">
    <property type="entry name" value="BYPASS OF STOP CODON PROTEIN 6"/>
    <property type="match status" value="1"/>
</dbReference>
<keyword evidence="6 7" id="KW-0472">Membrane</keyword>
<feature type="transmembrane region" description="Helical" evidence="7">
    <location>
        <begin position="242"/>
        <end position="264"/>
    </location>
</feature>
<evidence type="ECO:0000256" key="2">
    <source>
        <dbReference type="ARBA" id="ARBA00008335"/>
    </source>
</evidence>
<name>A0A4V3XJE9_9APHY</name>
<evidence type="ECO:0000256" key="7">
    <source>
        <dbReference type="SAM" id="Phobius"/>
    </source>
</evidence>
<accession>A0A4V3XJE9</accession>
<evidence type="ECO:0000256" key="4">
    <source>
        <dbReference type="ARBA" id="ARBA00022692"/>
    </source>
</evidence>
<dbReference type="InterPro" id="IPR036259">
    <property type="entry name" value="MFS_trans_sf"/>
</dbReference>
<feature type="domain" description="Major facilitator superfamily (MFS) profile" evidence="8">
    <location>
        <begin position="92"/>
        <end position="452"/>
    </location>
</feature>
<protein>
    <recommendedName>
        <fullName evidence="8">Major facilitator superfamily (MFS) profile domain-containing protein</fullName>
    </recommendedName>
</protein>
<evidence type="ECO:0000313" key="9">
    <source>
        <dbReference type="EMBL" id="THH32803.1"/>
    </source>
</evidence>
<comment type="caution">
    <text evidence="9">The sequence shown here is derived from an EMBL/GenBank/DDBJ whole genome shotgun (WGS) entry which is preliminary data.</text>
</comment>
<dbReference type="GO" id="GO:0022857">
    <property type="term" value="F:transmembrane transporter activity"/>
    <property type="evidence" value="ECO:0007669"/>
    <property type="project" value="InterPro"/>
</dbReference>
<dbReference type="AlphaFoldDB" id="A0A4V3XJE9"/>
<dbReference type="GO" id="GO:0012505">
    <property type="term" value="C:endomembrane system"/>
    <property type="evidence" value="ECO:0007669"/>
    <property type="project" value="UniProtKB-SubCell"/>
</dbReference>
<evidence type="ECO:0000256" key="1">
    <source>
        <dbReference type="ARBA" id="ARBA00004127"/>
    </source>
</evidence>
<dbReference type="Proteomes" id="UP000308730">
    <property type="component" value="Unassembled WGS sequence"/>
</dbReference>
<evidence type="ECO:0000259" key="8">
    <source>
        <dbReference type="PROSITE" id="PS50850"/>
    </source>
</evidence>
<comment type="similarity">
    <text evidence="2">Belongs to the major facilitator superfamily.</text>
</comment>
<feature type="transmembrane region" description="Helical" evidence="7">
    <location>
        <begin position="120"/>
        <end position="148"/>
    </location>
</feature>
<reference evidence="9 10" key="1">
    <citation type="submission" date="2019-02" db="EMBL/GenBank/DDBJ databases">
        <title>Genome sequencing of the rare red list fungi Antrodiella citrinella (Flaviporus citrinellus).</title>
        <authorList>
            <person name="Buettner E."/>
            <person name="Kellner H."/>
        </authorList>
    </citation>
    <scope>NUCLEOTIDE SEQUENCE [LARGE SCALE GENOMIC DNA]</scope>
    <source>
        <strain evidence="9 10">DSM 108506</strain>
    </source>
</reference>